<evidence type="ECO:0000313" key="1">
    <source>
        <dbReference type="EMBL" id="KAK7486537.1"/>
    </source>
</evidence>
<keyword evidence="2" id="KW-1185">Reference proteome</keyword>
<organism evidence="1 2">
    <name type="scientific">Batillaria attramentaria</name>
    <dbReference type="NCBI Taxonomy" id="370345"/>
    <lineage>
        <taxon>Eukaryota</taxon>
        <taxon>Metazoa</taxon>
        <taxon>Spiralia</taxon>
        <taxon>Lophotrochozoa</taxon>
        <taxon>Mollusca</taxon>
        <taxon>Gastropoda</taxon>
        <taxon>Caenogastropoda</taxon>
        <taxon>Sorbeoconcha</taxon>
        <taxon>Cerithioidea</taxon>
        <taxon>Batillariidae</taxon>
        <taxon>Batillaria</taxon>
    </lineage>
</organism>
<gene>
    <name evidence="1" type="ORF">BaRGS_00022203</name>
</gene>
<name>A0ABD0KHJ8_9CAEN</name>
<comment type="caution">
    <text evidence="1">The sequence shown here is derived from an EMBL/GenBank/DDBJ whole genome shotgun (WGS) entry which is preliminary data.</text>
</comment>
<protein>
    <submittedName>
        <fullName evidence="1">Uncharacterized protein</fullName>
    </submittedName>
</protein>
<evidence type="ECO:0000313" key="2">
    <source>
        <dbReference type="Proteomes" id="UP001519460"/>
    </source>
</evidence>
<proteinExistence type="predicted"/>
<sequence length="83" mass="9278">MIFIETLASRRGRLERRTAYIICQQPAVVHIGRTGNSLYFVCVHMALRLTSKLKQMLAVQLCSCKHPPTQQKPASVAVEVAVL</sequence>
<dbReference type="EMBL" id="JACVVK020000177">
    <property type="protein sequence ID" value="KAK7486537.1"/>
    <property type="molecule type" value="Genomic_DNA"/>
</dbReference>
<dbReference type="AlphaFoldDB" id="A0ABD0KHJ8"/>
<accession>A0ABD0KHJ8</accession>
<dbReference type="Proteomes" id="UP001519460">
    <property type="component" value="Unassembled WGS sequence"/>
</dbReference>
<reference evidence="1 2" key="1">
    <citation type="journal article" date="2023" name="Sci. Data">
        <title>Genome assembly of the Korean intertidal mud-creeper Batillaria attramentaria.</title>
        <authorList>
            <person name="Patra A.K."/>
            <person name="Ho P.T."/>
            <person name="Jun S."/>
            <person name="Lee S.J."/>
            <person name="Kim Y."/>
            <person name="Won Y.J."/>
        </authorList>
    </citation>
    <scope>NUCLEOTIDE SEQUENCE [LARGE SCALE GENOMIC DNA]</scope>
    <source>
        <strain evidence="1">Wonlab-2016</strain>
    </source>
</reference>